<dbReference type="GO" id="GO:0003700">
    <property type="term" value="F:DNA-binding transcription factor activity"/>
    <property type="evidence" value="ECO:0007669"/>
    <property type="project" value="InterPro"/>
</dbReference>
<proteinExistence type="predicted"/>
<evidence type="ECO:0000256" key="3">
    <source>
        <dbReference type="ARBA" id="ARBA00023163"/>
    </source>
</evidence>
<dbReference type="EMBL" id="MSCN01000001">
    <property type="protein sequence ID" value="PQJ80136.1"/>
    <property type="molecule type" value="Genomic_DNA"/>
</dbReference>
<dbReference type="AlphaFoldDB" id="A0A2S7WRP6"/>
<evidence type="ECO:0000313" key="6">
    <source>
        <dbReference type="Proteomes" id="UP000238882"/>
    </source>
</evidence>
<dbReference type="InterPro" id="IPR018060">
    <property type="entry name" value="HTH_AraC"/>
</dbReference>
<evidence type="ECO:0000256" key="1">
    <source>
        <dbReference type="ARBA" id="ARBA00023015"/>
    </source>
</evidence>
<dbReference type="Pfam" id="PF12833">
    <property type="entry name" value="HTH_18"/>
    <property type="match status" value="1"/>
</dbReference>
<keyword evidence="2" id="KW-0238">DNA-binding</keyword>
<dbReference type="SUPFAM" id="SSF46689">
    <property type="entry name" value="Homeodomain-like"/>
    <property type="match status" value="1"/>
</dbReference>
<dbReference type="Gene3D" id="1.10.10.60">
    <property type="entry name" value="Homeodomain-like"/>
    <property type="match status" value="1"/>
</dbReference>
<organism evidence="5 6">
    <name type="scientific">Polaribacter porphyrae</name>
    <dbReference type="NCBI Taxonomy" id="1137780"/>
    <lineage>
        <taxon>Bacteria</taxon>
        <taxon>Pseudomonadati</taxon>
        <taxon>Bacteroidota</taxon>
        <taxon>Flavobacteriia</taxon>
        <taxon>Flavobacteriales</taxon>
        <taxon>Flavobacteriaceae</taxon>
    </lineage>
</organism>
<dbReference type="GO" id="GO:0043565">
    <property type="term" value="F:sequence-specific DNA binding"/>
    <property type="evidence" value="ECO:0007669"/>
    <property type="project" value="InterPro"/>
</dbReference>
<keyword evidence="6" id="KW-1185">Reference proteome</keyword>
<evidence type="ECO:0000256" key="2">
    <source>
        <dbReference type="ARBA" id="ARBA00023125"/>
    </source>
</evidence>
<sequence>MTEIIKKYDFKEGLPQELEILDFSYFYRNFYNDMIKPHRAEFYHVLWFQKGGTTHWIDFKLIEIEKDNTLLFVPKNSVQRFDKKKYVKGKAILFTDDFFCKTQQDTKYLKTNILFNDLQSISKVEIEESKYTFLQIFNQIKSELSISKDNIQNTILKNYLYNFLLQAERVKKSLNFNEFDKNQNLEYTMQFKELLEANFITHKKVDFYCSQLHITPKKLNASTSTILGRSPKRIINDRIILEAKRLLVHTTNNSKEISYSLGFQEPTNFIKFFKKNLNTTPLAFREKHNKE</sequence>
<dbReference type="PANTHER" id="PTHR43280">
    <property type="entry name" value="ARAC-FAMILY TRANSCRIPTIONAL REGULATOR"/>
    <property type="match status" value="1"/>
</dbReference>
<evidence type="ECO:0000313" key="5">
    <source>
        <dbReference type="EMBL" id="PQJ80136.1"/>
    </source>
</evidence>
<dbReference type="SMART" id="SM00342">
    <property type="entry name" value="HTH_ARAC"/>
    <property type="match status" value="1"/>
</dbReference>
<feature type="domain" description="HTH araC/xylS-type" evidence="4">
    <location>
        <begin position="189"/>
        <end position="287"/>
    </location>
</feature>
<keyword evidence="1" id="KW-0805">Transcription regulation</keyword>
<comment type="caution">
    <text evidence="5">The sequence shown here is derived from an EMBL/GenBank/DDBJ whole genome shotgun (WGS) entry which is preliminary data.</text>
</comment>
<dbReference type="Proteomes" id="UP000238882">
    <property type="component" value="Unassembled WGS sequence"/>
</dbReference>
<protein>
    <recommendedName>
        <fullName evidence="4">HTH araC/xylS-type domain-containing protein</fullName>
    </recommendedName>
</protein>
<name>A0A2S7WRP6_9FLAO</name>
<evidence type="ECO:0000259" key="4">
    <source>
        <dbReference type="PROSITE" id="PS01124"/>
    </source>
</evidence>
<gene>
    <name evidence="5" type="ORF">BTO18_13545</name>
</gene>
<reference evidence="5 6" key="1">
    <citation type="submission" date="2016-12" db="EMBL/GenBank/DDBJ databases">
        <title>Trade-off between light-utilization and light-protection in marine flavobacteria.</title>
        <authorList>
            <person name="Kumagai Y."/>
            <person name="Yoshizawa S."/>
            <person name="Kogure K."/>
            <person name="Iwasaki W."/>
        </authorList>
    </citation>
    <scope>NUCLEOTIDE SEQUENCE [LARGE SCALE GENOMIC DNA]</scope>
    <source>
        <strain evidence="5 6">NBRC 108759</strain>
    </source>
</reference>
<dbReference type="PROSITE" id="PS01124">
    <property type="entry name" value="HTH_ARAC_FAMILY_2"/>
    <property type="match status" value="1"/>
</dbReference>
<accession>A0A2S7WRP6</accession>
<dbReference type="PANTHER" id="PTHR43280:SF32">
    <property type="entry name" value="TRANSCRIPTIONAL REGULATORY PROTEIN"/>
    <property type="match status" value="1"/>
</dbReference>
<dbReference type="OrthoDB" id="2666928at2"/>
<dbReference type="InterPro" id="IPR009057">
    <property type="entry name" value="Homeodomain-like_sf"/>
</dbReference>
<dbReference type="RefSeq" id="WP_105016731.1">
    <property type="nucleotide sequence ID" value="NZ_MSCN01000001.1"/>
</dbReference>
<keyword evidence="3" id="KW-0804">Transcription</keyword>